<evidence type="ECO:0000259" key="5">
    <source>
        <dbReference type="PROSITE" id="PS50931"/>
    </source>
</evidence>
<keyword evidence="4" id="KW-0804">Transcription</keyword>
<dbReference type="SUPFAM" id="SSF46785">
    <property type="entry name" value="Winged helix' DNA-binding domain"/>
    <property type="match status" value="1"/>
</dbReference>
<dbReference type="PROSITE" id="PS50931">
    <property type="entry name" value="HTH_LYSR"/>
    <property type="match status" value="1"/>
</dbReference>
<dbReference type="Gene3D" id="1.10.10.10">
    <property type="entry name" value="Winged helix-like DNA-binding domain superfamily/Winged helix DNA-binding domain"/>
    <property type="match status" value="1"/>
</dbReference>
<dbReference type="PANTHER" id="PTHR30346:SF0">
    <property type="entry name" value="HCA OPERON TRANSCRIPTIONAL ACTIVATOR HCAR"/>
    <property type="match status" value="1"/>
</dbReference>
<dbReference type="Proteomes" id="UP001604002">
    <property type="component" value="Unassembled WGS sequence"/>
</dbReference>
<gene>
    <name evidence="6" type="ORF">V5F32_12480</name>
</gene>
<evidence type="ECO:0000256" key="1">
    <source>
        <dbReference type="ARBA" id="ARBA00009437"/>
    </source>
</evidence>
<accession>A0ABW6ZWJ9</accession>
<dbReference type="Gene3D" id="3.40.190.10">
    <property type="entry name" value="Periplasmic binding protein-like II"/>
    <property type="match status" value="2"/>
</dbReference>
<dbReference type="PRINTS" id="PR00039">
    <property type="entry name" value="HTHLYSR"/>
</dbReference>
<evidence type="ECO:0000313" key="6">
    <source>
        <dbReference type="EMBL" id="MFG1372983.1"/>
    </source>
</evidence>
<proteinExistence type="inferred from homology"/>
<dbReference type="PANTHER" id="PTHR30346">
    <property type="entry name" value="TRANSCRIPTIONAL DUAL REGULATOR HCAR-RELATED"/>
    <property type="match status" value="1"/>
</dbReference>
<feature type="domain" description="HTH lysR-type" evidence="5">
    <location>
        <begin position="28"/>
        <end position="85"/>
    </location>
</feature>
<keyword evidence="7" id="KW-1185">Reference proteome</keyword>
<dbReference type="Pfam" id="PF03466">
    <property type="entry name" value="LysR_substrate"/>
    <property type="match status" value="1"/>
</dbReference>
<dbReference type="InterPro" id="IPR036388">
    <property type="entry name" value="WH-like_DNA-bd_sf"/>
</dbReference>
<dbReference type="InterPro" id="IPR000847">
    <property type="entry name" value="LysR_HTH_N"/>
</dbReference>
<dbReference type="EMBL" id="JBAFVH010000006">
    <property type="protein sequence ID" value="MFG1372983.1"/>
    <property type="molecule type" value="Genomic_DNA"/>
</dbReference>
<dbReference type="InterPro" id="IPR036390">
    <property type="entry name" value="WH_DNA-bd_sf"/>
</dbReference>
<organism evidence="6 7">
    <name type="scientific">Xanthobacter oligotrophicus</name>
    <dbReference type="NCBI Taxonomy" id="2607286"/>
    <lineage>
        <taxon>Bacteria</taxon>
        <taxon>Pseudomonadati</taxon>
        <taxon>Pseudomonadota</taxon>
        <taxon>Alphaproteobacteria</taxon>
        <taxon>Hyphomicrobiales</taxon>
        <taxon>Xanthobacteraceae</taxon>
        <taxon>Xanthobacter</taxon>
    </lineage>
</organism>
<dbReference type="CDD" id="cd08414">
    <property type="entry name" value="PBP2_LTTR_aromatics_like"/>
    <property type="match status" value="1"/>
</dbReference>
<protein>
    <submittedName>
        <fullName evidence="6">LysR family transcriptional regulator</fullName>
    </submittedName>
</protein>
<dbReference type="InterPro" id="IPR005119">
    <property type="entry name" value="LysR_subst-bd"/>
</dbReference>
<evidence type="ECO:0000256" key="2">
    <source>
        <dbReference type="ARBA" id="ARBA00023015"/>
    </source>
</evidence>
<keyword evidence="2" id="KW-0805">Transcription regulation</keyword>
<evidence type="ECO:0000256" key="3">
    <source>
        <dbReference type="ARBA" id="ARBA00023125"/>
    </source>
</evidence>
<dbReference type="SUPFAM" id="SSF53850">
    <property type="entry name" value="Periplasmic binding protein-like II"/>
    <property type="match status" value="1"/>
</dbReference>
<comment type="similarity">
    <text evidence="1">Belongs to the LysR transcriptional regulatory family.</text>
</comment>
<dbReference type="Pfam" id="PF00126">
    <property type="entry name" value="HTH_1"/>
    <property type="match status" value="1"/>
</dbReference>
<evidence type="ECO:0000256" key="4">
    <source>
        <dbReference type="ARBA" id="ARBA00023163"/>
    </source>
</evidence>
<name>A0ABW6ZWJ9_9HYPH</name>
<reference evidence="6 7" key="1">
    <citation type="submission" date="2024-02" db="EMBL/GenBank/DDBJ databases">
        <title>Expansion and revision of Xanthobacter and proposal of Roseixanthobacter gen. nov.</title>
        <authorList>
            <person name="Soltysiak M.P.M."/>
            <person name="Jalihal A."/>
            <person name="Ory A."/>
            <person name="Chrisophersen C."/>
            <person name="Lee A.D."/>
            <person name="Boulton J."/>
            <person name="Springer M."/>
        </authorList>
    </citation>
    <scope>NUCLEOTIDE SEQUENCE [LARGE SCALE GENOMIC DNA]</scope>
    <source>
        <strain evidence="6 7">23A</strain>
    </source>
</reference>
<evidence type="ECO:0000313" key="7">
    <source>
        <dbReference type="Proteomes" id="UP001604002"/>
    </source>
</evidence>
<keyword evidence="3" id="KW-0238">DNA-binding</keyword>
<dbReference type="RefSeq" id="WP_393992816.1">
    <property type="nucleotide sequence ID" value="NZ_JBAFVH010000006.1"/>
</dbReference>
<sequence>MRRLSSLKVKDERPLRLVEARSPLGSRIPLASLMQMLAVAEHMNFRHAANALGVSQSSVSTRIKLLEQDLGILLFERLPRGVRLTEAGRHFIEQVAVGIDHLDHAVKTAGLLVRGDQGHLRISAYALISNGFLADLLNRYRKQNPGVDIEIAECRASDAVKQVRDGQLDVAFVLGTPDIPDCHSRPTWAEQLMIALPATHPLADGEGVTWADLSAETFLVRHNGTGPQLHDLILLRLAERWPRPFIQRFNVDRLTLISMVEQGYGVTLATEATSQIRFPGVVFLPVLDEPGPVVFSAVWSPNNRAPALRDFLDLAKKAGRSTPHV</sequence>
<comment type="caution">
    <text evidence="6">The sequence shown here is derived from an EMBL/GenBank/DDBJ whole genome shotgun (WGS) entry which is preliminary data.</text>
</comment>